<gene>
    <name evidence="2" type="ORF">BJ554DRAFT_4864</name>
</gene>
<evidence type="ECO:0000256" key="1">
    <source>
        <dbReference type="SAM" id="MobiDB-lite"/>
    </source>
</evidence>
<organism evidence="2 3">
    <name type="scientific">Olpidium bornovanus</name>
    <dbReference type="NCBI Taxonomy" id="278681"/>
    <lineage>
        <taxon>Eukaryota</taxon>
        <taxon>Fungi</taxon>
        <taxon>Fungi incertae sedis</taxon>
        <taxon>Olpidiomycota</taxon>
        <taxon>Olpidiomycotina</taxon>
        <taxon>Olpidiomycetes</taxon>
        <taxon>Olpidiales</taxon>
        <taxon>Olpidiaceae</taxon>
        <taxon>Olpidium</taxon>
    </lineage>
</organism>
<comment type="caution">
    <text evidence="2">The sequence shown here is derived from an EMBL/GenBank/DDBJ whole genome shotgun (WGS) entry which is preliminary data.</text>
</comment>
<accession>A0A8H7ZMH1</accession>
<evidence type="ECO:0000313" key="3">
    <source>
        <dbReference type="Proteomes" id="UP000673691"/>
    </source>
</evidence>
<proteinExistence type="predicted"/>
<keyword evidence="3" id="KW-1185">Reference proteome</keyword>
<sequence>LVRKTSDHGAVVVRARVERAAEQFRPLPRQGPGEVLVGCRRRRLLPGQGSRASALLLALVAAPRRQHPPLLQDVDVGLLRLHVQRLQDLGAARGPAGRGSEHRVPQPDVVRRPSETVDRSPNQRRRDGPGHGRAFPDGRTLTTSGPCVPEIANSAESKMSS</sequence>
<reference evidence="2 3" key="1">
    <citation type="journal article" name="Sci. Rep.">
        <title>Genome-scale phylogenetic analyses confirm Olpidium as the closest living zoosporic fungus to the non-flagellated, terrestrial fungi.</title>
        <authorList>
            <person name="Chang Y."/>
            <person name="Rochon D."/>
            <person name="Sekimoto S."/>
            <person name="Wang Y."/>
            <person name="Chovatia M."/>
            <person name="Sandor L."/>
            <person name="Salamov A."/>
            <person name="Grigoriev I.V."/>
            <person name="Stajich J.E."/>
            <person name="Spatafora J.W."/>
        </authorList>
    </citation>
    <scope>NUCLEOTIDE SEQUENCE [LARGE SCALE GENOMIC DNA]</scope>
    <source>
        <strain evidence="2">S191</strain>
    </source>
</reference>
<feature type="region of interest" description="Disordered" evidence="1">
    <location>
        <begin position="90"/>
        <end position="161"/>
    </location>
</feature>
<dbReference type="AlphaFoldDB" id="A0A8H7ZMH1"/>
<dbReference type="Proteomes" id="UP000673691">
    <property type="component" value="Unassembled WGS sequence"/>
</dbReference>
<protein>
    <submittedName>
        <fullName evidence="2">Uncharacterized protein</fullName>
    </submittedName>
</protein>
<name>A0A8H7ZMH1_9FUNG</name>
<evidence type="ECO:0000313" key="2">
    <source>
        <dbReference type="EMBL" id="KAG5455643.1"/>
    </source>
</evidence>
<feature type="non-terminal residue" evidence="2">
    <location>
        <position position="1"/>
    </location>
</feature>
<feature type="compositionally biased region" description="Basic and acidic residues" evidence="1">
    <location>
        <begin position="99"/>
        <end position="118"/>
    </location>
</feature>
<feature type="compositionally biased region" description="Basic and acidic residues" evidence="1">
    <location>
        <begin position="124"/>
        <end position="136"/>
    </location>
</feature>
<dbReference type="EMBL" id="JAEFCI010013024">
    <property type="protein sequence ID" value="KAG5455643.1"/>
    <property type="molecule type" value="Genomic_DNA"/>
</dbReference>